<keyword evidence="15" id="KW-1185">Reference proteome</keyword>
<feature type="coiled-coil region" evidence="10">
    <location>
        <begin position="555"/>
        <end position="622"/>
    </location>
</feature>
<dbReference type="SUPFAM" id="SSF49879">
    <property type="entry name" value="SMAD/FHA domain"/>
    <property type="match status" value="1"/>
</dbReference>
<keyword evidence="6 10" id="KW-0175">Coiled coil</keyword>
<gene>
    <name evidence="14" type="ORF">HCN44_002600</name>
</gene>
<dbReference type="InterPro" id="IPR027417">
    <property type="entry name" value="P-loop_NTPase"/>
</dbReference>
<dbReference type="InterPro" id="IPR001752">
    <property type="entry name" value="Kinesin_motor_dom"/>
</dbReference>
<keyword evidence="3" id="KW-0493">Microtubule</keyword>
<comment type="similarity">
    <text evidence="9">Belongs to the TRAFAC class myosin-kinesin ATPase superfamily. Kinesin family.</text>
</comment>
<sequence length="1199" mass="136035">MSQYTGKHGYCNAIFSSSPINFNKENKLPKVLPKSTLESITPKKNGSTRKLNNENNNRPLTNSDRSTSMTTLQKVELKLSRKSMSDEKLKTPSSKQKISSSRLSNDKTPVTHFCSTTKNKNSIKKTTTGITTTTTTSTNIGGSFRTPKRFFSDHITAQSTPECFGNVQIETPRGKSDHGVDEQTICEGESSNLTVGIRVRPMSLKELSEPKVIPIVKVEGQNVIVDCESAQHTFSYDHCFISRADCYSPRHSSQDKVFKTLVLPLVNNAFEGYNVCLFAYGQTGSGKSYSMMGSDTNQTSLTNLSSDAGIIPRFCHEIFTRLSKNHDITTTIDISYFEIYNEKIHDLLGNTSNNTTTNNNNKRAPLKVREHPVYGPYVVDLSQHSIKNYDDLQTTAATGMNEKSSRSHSIFSIILTQSKKQEHTGKTNVEISKRSKINLVDLAGSERLSQTCASGDRLREGVSINKSLLILGKVIGSLAENTSNTKRGFVPYRESVLTWLLKESLGGNSKTAMLATVSPSSLHLEETLATLRYACQARSIVNRVRINEDPHDKLIRELKAEVQRLRGVREGYERQLGPRRILDDVDLPNDNSCEVKNKQMEIEKLRDQLKRTEEQLAISQKSRSERLKDAEDNKNTELQLLRRCGIAIAIDINKNTDPCLVNLAPDPMLSGTLLYLLPQGIIRIRRQNNKNKDKLINTKDILLDGPLVSSLHCTIENDNGCLTLTPEGKSETYVNGQIVAEKVYLKNGDRLVIGGNHYFKVCNPNDPNIPTSLQPVDFDFAHQEILAIQEEKLRAEIEESKQKAIKELENAKTEVEKQLGLQKKNYEFEIKKLDKTLKQQKETLDAVNKRKHELEVEKEILSYEIEKNNKTKINDNINDYTDDSSVTKYKSNFLLELERILNETTADVESVLTVASSEKAITAGGITLHEMQLLVREATERCRDIGLNYEFLQQRQVVDKELVPIIRIRDKDKMQEIFWKPMYFLDWIHRLRDFDDEDTIKDLLNYEDDWEPFESDSTLPEYTLDASRISINLTPVKKQLNESIHQLSMNSSFLDTSIDKTTDSILTKRHEDMNACLLQMELATKTLGKLCHQYEKPETSCQVTKSLDKVEILINTLRNVLNTKHSTKNNNNNNNNDHDDNKISELNSKIIENSIDDDKKINYREKLQEPLITNKKLSSRDCPFFQESSSAKSVRFNLQ</sequence>
<dbReference type="FunFam" id="3.40.850.10:FF:000042">
    <property type="entry name" value="Kinesin family member 14"/>
    <property type="match status" value="1"/>
</dbReference>
<dbReference type="GO" id="GO:0003777">
    <property type="term" value="F:microtubule motor activity"/>
    <property type="evidence" value="ECO:0007669"/>
    <property type="project" value="InterPro"/>
</dbReference>
<dbReference type="AlphaFoldDB" id="A0A834Y4D3"/>
<dbReference type="InterPro" id="IPR000253">
    <property type="entry name" value="FHA_dom"/>
</dbReference>
<evidence type="ECO:0000259" key="12">
    <source>
        <dbReference type="PROSITE" id="PS50006"/>
    </source>
</evidence>
<name>A0A834Y4D3_APHGI</name>
<keyword evidence="2" id="KW-0963">Cytoplasm</keyword>
<feature type="domain" description="FHA" evidence="12">
    <location>
        <begin position="682"/>
        <end position="739"/>
    </location>
</feature>
<proteinExistence type="inferred from homology"/>
<feature type="coiled-coil region" evidence="10">
    <location>
        <begin position="783"/>
        <end position="864"/>
    </location>
</feature>
<dbReference type="PROSITE" id="PS50006">
    <property type="entry name" value="FHA_DOMAIN"/>
    <property type="match status" value="1"/>
</dbReference>
<evidence type="ECO:0000256" key="5">
    <source>
        <dbReference type="ARBA" id="ARBA00022840"/>
    </source>
</evidence>
<dbReference type="SMART" id="SM00129">
    <property type="entry name" value="KISc"/>
    <property type="match status" value="1"/>
</dbReference>
<feature type="compositionally biased region" description="Basic and acidic residues" evidence="11">
    <location>
        <begin position="75"/>
        <end position="90"/>
    </location>
</feature>
<evidence type="ECO:0000256" key="10">
    <source>
        <dbReference type="SAM" id="Coils"/>
    </source>
</evidence>
<feature type="binding site" evidence="9">
    <location>
        <begin position="281"/>
        <end position="288"/>
    </location>
    <ligand>
        <name>ATP</name>
        <dbReference type="ChEBI" id="CHEBI:30616"/>
    </ligand>
</feature>
<keyword evidence="5 9" id="KW-0067">ATP-binding</keyword>
<dbReference type="PRINTS" id="PR00380">
    <property type="entry name" value="KINESINHEAVY"/>
</dbReference>
<evidence type="ECO:0008006" key="16">
    <source>
        <dbReference type="Google" id="ProtNLM"/>
    </source>
</evidence>
<feature type="compositionally biased region" description="Polar residues" evidence="11">
    <location>
        <begin position="58"/>
        <end position="73"/>
    </location>
</feature>
<dbReference type="PANTHER" id="PTHR47117:SF5">
    <property type="entry name" value="KINESIN-LIKE PROTEIN KIF14"/>
    <property type="match status" value="1"/>
</dbReference>
<dbReference type="InterPro" id="IPR036961">
    <property type="entry name" value="Kinesin_motor_dom_sf"/>
</dbReference>
<dbReference type="EMBL" id="JACMRX010000001">
    <property type="protein sequence ID" value="KAF7996954.1"/>
    <property type="molecule type" value="Genomic_DNA"/>
</dbReference>
<feature type="region of interest" description="Disordered" evidence="11">
    <location>
        <begin position="33"/>
        <end position="112"/>
    </location>
</feature>
<dbReference type="GO" id="GO:0005874">
    <property type="term" value="C:microtubule"/>
    <property type="evidence" value="ECO:0007669"/>
    <property type="project" value="UniProtKB-KW"/>
</dbReference>
<dbReference type="OrthoDB" id="3176171at2759"/>
<dbReference type="GO" id="GO:0008017">
    <property type="term" value="F:microtubule binding"/>
    <property type="evidence" value="ECO:0007669"/>
    <property type="project" value="InterPro"/>
</dbReference>
<dbReference type="InterPro" id="IPR008984">
    <property type="entry name" value="SMAD_FHA_dom_sf"/>
</dbReference>
<evidence type="ECO:0000256" key="7">
    <source>
        <dbReference type="ARBA" id="ARBA00023175"/>
    </source>
</evidence>
<evidence type="ECO:0000256" key="9">
    <source>
        <dbReference type="PROSITE-ProRule" id="PRU00283"/>
    </source>
</evidence>
<dbReference type="Gene3D" id="2.60.200.20">
    <property type="match status" value="1"/>
</dbReference>
<evidence type="ECO:0000256" key="4">
    <source>
        <dbReference type="ARBA" id="ARBA00022741"/>
    </source>
</evidence>
<feature type="compositionally biased region" description="Low complexity" evidence="11">
    <location>
        <begin position="91"/>
        <end position="103"/>
    </location>
</feature>
<keyword evidence="8" id="KW-0206">Cytoskeleton</keyword>
<dbReference type="PROSITE" id="PS00411">
    <property type="entry name" value="KINESIN_MOTOR_1"/>
    <property type="match status" value="1"/>
</dbReference>
<reference evidence="14 15" key="1">
    <citation type="submission" date="2020-08" db="EMBL/GenBank/DDBJ databases">
        <title>Aphidius gifuensis genome sequencing and assembly.</title>
        <authorList>
            <person name="Du Z."/>
        </authorList>
    </citation>
    <scope>NUCLEOTIDE SEQUENCE [LARGE SCALE GENOMIC DNA]</scope>
    <source>
        <strain evidence="14">YNYX2018</strain>
        <tissue evidence="14">Adults</tissue>
    </source>
</reference>
<dbReference type="SMART" id="SM00240">
    <property type="entry name" value="FHA"/>
    <property type="match status" value="1"/>
</dbReference>
<dbReference type="InterPro" id="IPR019821">
    <property type="entry name" value="Kinesin_motor_CS"/>
</dbReference>
<dbReference type="Proteomes" id="UP000639338">
    <property type="component" value="Unassembled WGS sequence"/>
</dbReference>
<dbReference type="Pfam" id="PF00498">
    <property type="entry name" value="FHA"/>
    <property type="match status" value="1"/>
</dbReference>
<evidence type="ECO:0000313" key="15">
    <source>
        <dbReference type="Proteomes" id="UP000639338"/>
    </source>
</evidence>
<evidence type="ECO:0000313" key="14">
    <source>
        <dbReference type="EMBL" id="KAF7996954.1"/>
    </source>
</evidence>
<dbReference type="Pfam" id="PF00225">
    <property type="entry name" value="Kinesin"/>
    <property type="match status" value="1"/>
</dbReference>
<comment type="subcellular location">
    <subcellularLocation>
        <location evidence="1">Cytoplasm</location>
        <location evidence="1">Cytoskeleton</location>
    </subcellularLocation>
</comment>
<dbReference type="GO" id="GO:0007018">
    <property type="term" value="P:microtubule-based movement"/>
    <property type="evidence" value="ECO:0007669"/>
    <property type="project" value="InterPro"/>
</dbReference>
<organism evidence="14 15">
    <name type="scientific">Aphidius gifuensis</name>
    <name type="common">Parasitoid wasp</name>
    <dbReference type="NCBI Taxonomy" id="684658"/>
    <lineage>
        <taxon>Eukaryota</taxon>
        <taxon>Metazoa</taxon>
        <taxon>Ecdysozoa</taxon>
        <taxon>Arthropoda</taxon>
        <taxon>Hexapoda</taxon>
        <taxon>Insecta</taxon>
        <taxon>Pterygota</taxon>
        <taxon>Neoptera</taxon>
        <taxon>Endopterygota</taxon>
        <taxon>Hymenoptera</taxon>
        <taxon>Apocrita</taxon>
        <taxon>Ichneumonoidea</taxon>
        <taxon>Braconidae</taxon>
        <taxon>Aphidiinae</taxon>
        <taxon>Aphidius</taxon>
    </lineage>
</organism>
<dbReference type="GO" id="GO:0005524">
    <property type="term" value="F:ATP binding"/>
    <property type="evidence" value="ECO:0007669"/>
    <property type="project" value="UniProtKB-UniRule"/>
</dbReference>
<evidence type="ECO:0000256" key="3">
    <source>
        <dbReference type="ARBA" id="ARBA00022701"/>
    </source>
</evidence>
<dbReference type="SUPFAM" id="SSF52540">
    <property type="entry name" value="P-loop containing nucleoside triphosphate hydrolases"/>
    <property type="match status" value="1"/>
</dbReference>
<accession>A0A834Y4D3</accession>
<evidence type="ECO:0000256" key="11">
    <source>
        <dbReference type="SAM" id="MobiDB-lite"/>
    </source>
</evidence>
<evidence type="ECO:0000256" key="8">
    <source>
        <dbReference type="ARBA" id="ARBA00023212"/>
    </source>
</evidence>
<comment type="caution">
    <text evidence="14">The sequence shown here is derived from an EMBL/GenBank/DDBJ whole genome shotgun (WGS) entry which is preliminary data.</text>
</comment>
<protein>
    <recommendedName>
        <fullName evidence="16">Kinesin-like protein</fullName>
    </recommendedName>
</protein>
<keyword evidence="7 9" id="KW-0505">Motor protein</keyword>
<feature type="domain" description="Kinesin motor" evidence="13">
    <location>
        <begin position="192"/>
        <end position="540"/>
    </location>
</feature>
<feature type="compositionally biased region" description="Polar residues" evidence="11">
    <location>
        <begin position="36"/>
        <end position="50"/>
    </location>
</feature>
<dbReference type="PROSITE" id="PS50067">
    <property type="entry name" value="KINESIN_MOTOR_2"/>
    <property type="match status" value="1"/>
</dbReference>
<dbReference type="PANTHER" id="PTHR47117">
    <property type="entry name" value="STAR-RELATED LIPID TRANSFER PROTEIN 9"/>
    <property type="match status" value="1"/>
</dbReference>
<keyword evidence="4 9" id="KW-0547">Nucleotide-binding</keyword>
<dbReference type="Gene3D" id="3.40.850.10">
    <property type="entry name" value="Kinesin motor domain"/>
    <property type="match status" value="1"/>
</dbReference>
<evidence type="ECO:0000256" key="1">
    <source>
        <dbReference type="ARBA" id="ARBA00004245"/>
    </source>
</evidence>
<evidence type="ECO:0000259" key="13">
    <source>
        <dbReference type="PROSITE" id="PS50067"/>
    </source>
</evidence>
<evidence type="ECO:0000256" key="2">
    <source>
        <dbReference type="ARBA" id="ARBA00022490"/>
    </source>
</evidence>
<evidence type="ECO:0000256" key="6">
    <source>
        <dbReference type="ARBA" id="ARBA00023054"/>
    </source>
</evidence>